<dbReference type="GO" id="GO:0051301">
    <property type="term" value="P:cell division"/>
    <property type="evidence" value="ECO:0007669"/>
    <property type="project" value="UniProtKB-KW"/>
</dbReference>
<evidence type="ECO:0000256" key="6">
    <source>
        <dbReference type="ARBA" id="ARBA00022741"/>
    </source>
</evidence>
<dbReference type="SMART" id="SM00129">
    <property type="entry name" value="KISc"/>
    <property type="match status" value="1"/>
</dbReference>
<dbReference type="GO" id="GO:0005524">
    <property type="term" value="F:ATP binding"/>
    <property type="evidence" value="ECO:0007669"/>
    <property type="project" value="UniProtKB-UniRule"/>
</dbReference>
<keyword evidence="9 15" id="KW-0175">Coiled coil</keyword>
<feature type="non-terminal residue" evidence="18">
    <location>
        <position position="1"/>
    </location>
</feature>
<evidence type="ECO:0000256" key="1">
    <source>
        <dbReference type="ARBA" id="ARBA00004245"/>
    </source>
</evidence>
<keyword evidence="7" id="KW-0498">Mitosis</keyword>
<keyword evidence="3" id="KW-0597">Phosphoprotein</keyword>
<evidence type="ECO:0000313" key="18">
    <source>
        <dbReference type="EMBL" id="CAD7250613.1"/>
    </source>
</evidence>
<feature type="region of interest" description="Disordered" evidence="16">
    <location>
        <begin position="1025"/>
        <end position="1056"/>
    </location>
</feature>
<evidence type="ECO:0000256" key="13">
    <source>
        <dbReference type="ARBA" id="ARBA00034704"/>
    </source>
</evidence>
<dbReference type="GO" id="GO:0051231">
    <property type="term" value="P:spindle elongation"/>
    <property type="evidence" value="ECO:0007669"/>
    <property type="project" value="TreeGrafter"/>
</dbReference>
<gene>
    <name evidence="18" type="ORF">DSTB1V02_LOCUS10384</name>
</gene>
<keyword evidence="19" id="KW-1185">Reference proteome</keyword>
<evidence type="ECO:0000256" key="5">
    <source>
        <dbReference type="ARBA" id="ARBA00022701"/>
    </source>
</evidence>
<evidence type="ECO:0000256" key="11">
    <source>
        <dbReference type="ARBA" id="ARBA00023212"/>
    </source>
</evidence>
<dbReference type="Gene3D" id="3.40.850.10">
    <property type="entry name" value="Kinesin motor domain"/>
    <property type="match status" value="1"/>
</dbReference>
<evidence type="ECO:0000256" key="12">
    <source>
        <dbReference type="ARBA" id="ARBA00023306"/>
    </source>
</evidence>
<keyword evidence="6 14" id="KW-0547">Nucleotide-binding</keyword>
<dbReference type="CDD" id="cd01364">
    <property type="entry name" value="KISc_BimC_Eg5"/>
    <property type="match status" value="1"/>
</dbReference>
<keyword evidence="8 14" id="KW-0067">ATP-binding</keyword>
<comment type="subcellular location">
    <subcellularLocation>
        <location evidence="1">Cytoplasm</location>
        <location evidence="1">Cytoskeleton</location>
    </subcellularLocation>
</comment>
<dbReference type="AlphaFoldDB" id="A0A7R9AAX7"/>
<dbReference type="Pfam" id="PF13931">
    <property type="entry name" value="Microtub_bind"/>
    <property type="match status" value="1"/>
</dbReference>
<dbReference type="InterPro" id="IPR047149">
    <property type="entry name" value="KIF11-like"/>
</dbReference>
<evidence type="ECO:0000256" key="7">
    <source>
        <dbReference type="ARBA" id="ARBA00022776"/>
    </source>
</evidence>
<dbReference type="GO" id="GO:0005634">
    <property type="term" value="C:nucleus"/>
    <property type="evidence" value="ECO:0007669"/>
    <property type="project" value="TreeGrafter"/>
</dbReference>
<sequence>MRPLNETERREQKWSGAVEILRGKDSYGHVRIKEKPLDKFTKTFTFDNVFNQESKQIDVYRSVVQPLVEEVLTGYNCTVFAYGQTGTGKTYTMEGGDRDDSGLPWDQDPSAGLIPRTVSQLFDELRIQDVEFTIRVSYMELYNEELFDLLSPVEDNTKLRLVKLVTKMLVLMLHWLFEDPGKKGNVIISGLEEVIVRNKAEVYQLLQKGALKRRTASTNLNERSRDTYASKVLPLFSSRSHAIFTVTVNIKEVTIDGDEVLKIGKMNLVDLAGSENIRRSGAVDRRAREAGSINQSLLTLARVIMALGMERSVHVPYRESKLTRILQDSLGGRTKTSIIATVGPASMNLDETLSTLDYAQRARCITNKPEINEKRSKKEFIKDYADEIDRLQRDLMAARSKNGIFLAPENYNEMVSRIASLDDELTEKIVELRSVIEEQAKLTATFETLQKAMAETQQELQETKDNLGQTKKRVKKLRRTNKKKEFIVKHYQATEATVTGQFKQTVAAADVATEHVTKLHGKVERFRTMEETILGKSRVMQGSFQQRVMAEREKMESVFSLLSSQINTDVLGRYMVDIRKQSGVRAELVRKIREQRGVAINELGVLIQEEVAELMGKTRVQHDDWSHFVERVCKKMQDDHNRTEKLFSEYEAFDEELGSYIRATFQESQEQVSSLEEAMNVMKMKALETFEILHNMLLQQSHMHSDTLQDVCNMKSFLANQKEAMEKNLAAMKSEMEIMEHNYLHYYSEAQGIMGNIDSRKEGHQKCSETGTLGYNCGVKSLKESEEEVKNIVQECLTSVKNHQNAYEENRQSKREMHQRAQATLEQGAGEITSVVTGGKDLLEKYDHHYGSIGSFEKRLLAKQMDVDQCRKEEQKAEDKSHEKLISVINDVSDTLMMSMKKSEEGRRLLHEGYETLFDDVAQFLGEEIKPLPTTGETPVRQEYKYPRVCAQTSPMERLVERFRSTEGAKGPNESMAFSDEENDKENADPSPLQAPLKKYPSSPSLVIKSLDDSVSSNSLLSLPDLTAGAAGQPHHKISKLKKDSRVMSKIPHLGL</sequence>
<feature type="domain" description="Kinesin motor" evidence="17">
    <location>
        <begin position="1"/>
        <end position="365"/>
    </location>
</feature>
<keyword evidence="4" id="KW-0132">Cell division</keyword>
<dbReference type="FunFam" id="3.40.850.10:FF:000019">
    <property type="entry name" value="Kinesin-like protein KIN-5D"/>
    <property type="match status" value="1"/>
</dbReference>
<evidence type="ECO:0000256" key="10">
    <source>
        <dbReference type="ARBA" id="ARBA00023175"/>
    </source>
</evidence>
<dbReference type="Pfam" id="PF00225">
    <property type="entry name" value="Kinesin"/>
    <property type="match status" value="1"/>
</dbReference>
<dbReference type="PROSITE" id="PS50067">
    <property type="entry name" value="KINESIN_MOTOR_2"/>
    <property type="match status" value="1"/>
</dbReference>
<evidence type="ECO:0000256" key="2">
    <source>
        <dbReference type="ARBA" id="ARBA00022490"/>
    </source>
</evidence>
<accession>A0A7R9AAX7</accession>
<evidence type="ECO:0000256" key="14">
    <source>
        <dbReference type="PROSITE-ProRule" id="PRU00283"/>
    </source>
</evidence>
<dbReference type="OrthoDB" id="3176171at2759"/>
<keyword evidence="5" id="KW-0493">Microtubule</keyword>
<evidence type="ECO:0000256" key="16">
    <source>
        <dbReference type="SAM" id="MobiDB-lite"/>
    </source>
</evidence>
<feature type="coiled-coil region" evidence="15">
    <location>
        <begin position="439"/>
        <end position="480"/>
    </location>
</feature>
<evidence type="ECO:0000259" key="17">
    <source>
        <dbReference type="PROSITE" id="PS50067"/>
    </source>
</evidence>
<dbReference type="GO" id="GO:0072686">
    <property type="term" value="C:mitotic spindle"/>
    <property type="evidence" value="ECO:0007669"/>
    <property type="project" value="TreeGrafter"/>
</dbReference>
<dbReference type="GO" id="GO:0007018">
    <property type="term" value="P:microtubule-based movement"/>
    <property type="evidence" value="ECO:0007669"/>
    <property type="project" value="InterPro"/>
</dbReference>
<dbReference type="EMBL" id="CAJPEV010002963">
    <property type="protein sequence ID" value="CAG0898544.1"/>
    <property type="molecule type" value="Genomic_DNA"/>
</dbReference>
<dbReference type="SUPFAM" id="SSF52540">
    <property type="entry name" value="P-loop containing nucleoside triphosphate hydrolases"/>
    <property type="match status" value="1"/>
</dbReference>
<dbReference type="Proteomes" id="UP000677054">
    <property type="component" value="Unassembled WGS sequence"/>
</dbReference>
<proteinExistence type="inferred from homology"/>
<comment type="similarity">
    <text evidence="13">Belongs to the TRAFAC class myosin-kinesin ATPase superfamily. Kinesin family. KIN-5/BimC subfamily.</text>
</comment>
<feature type="region of interest" description="Disordered" evidence="16">
    <location>
        <begin position="964"/>
        <end position="1000"/>
    </location>
</feature>
<reference evidence="18" key="1">
    <citation type="submission" date="2020-11" db="EMBL/GenBank/DDBJ databases">
        <authorList>
            <person name="Tran Van P."/>
        </authorList>
    </citation>
    <scope>NUCLEOTIDE SEQUENCE</scope>
</reference>
<protein>
    <recommendedName>
        <fullName evidence="17">Kinesin motor domain-containing protein</fullName>
    </recommendedName>
</protein>
<evidence type="ECO:0000256" key="9">
    <source>
        <dbReference type="ARBA" id="ARBA00023054"/>
    </source>
</evidence>
<keyword evidence="12" id="KW-0131">Cell cycle</keyword>
<dbReference type="InterPro" id="IPR047241">
    <property type="entry name" value="KIF11-like_kin_motor_dom"/>
</dbReference>
<name>A0A7R9AAX7_9CRUS</name>
<dbReference type="GO" id="GO:0008574">
    <property type="term" value="F:plus-end-directed microtubule motor activity"/>
    <property type="evidence" value="ECO:0007669"/>
    <property type="project" value="TreeGrafter"/>
</dbReference>
<feature type="binding site" evidence="14">
    <location>
        <begin position="83"/>
        <end position="90"/>
    </location>
    <ligand>
        <name>ATP</name>
        <dbReference type="ChEBI" id="CHEBI:30616"/>
    </ligand>
</feature>
<dbReference type="InterPro" id="IPR027417">
    <property type="entry name" value="P-loop_NTPase"/>
</dbReference>
<dbReference type="GO" id="GO:0090307">
    <property type="term" value="P:mitotic spindle assembly"/>
    <property type="evidence" value="ECO:0007669"/>
    <property type="project" value="TreeGrafter"/>
</dbReference>
<dbReference type="PRINTS" id="PR00380">
    <property type="entry name" value="KINESINHEAVY"/>
</dbReference>
<dbReference type="InterPro" id="IPR019821">
    <property type="entry name" value="Kinesin_motor_CS"/>
</dbReference>
<dbReference type="GO" id="GO:0008017">
    <property type="term" value="F:microtubule binding"/>
    <property type="evidence" value="ECO:0007669"/>
    <property type="project" value="InterPro"/>
</dbReference>
<dbReference type="PANTHER" id="PTHR47970">
    <property type="entry name" value="KINESIN-LIKE PROTEIN KIF11"/>
    <property type="match status" value="1"/>
</dbReference>
<dbReference type="EMBL" id="LR902480">
    <property type="protein sequence ID" value="CAD7250613.1"/>
    <property type="molecule type" value="Genomic_DNA"/>
</dbReference>
<dbReference type="PANTHER" id="PTHR47970:SF12">
    <property type="entry name" value="KINESIN FAMILY MEMBER 11"/>
    <property type="match status" value="1"/>
</dbReference>
<dbReference type="InterPro" id="IPR001752">
    <property type="entry name" value="Kinesin_motor_dom"/>
</dbReference>
<feature type="coiled-coil region" evidence="15">
    <location>
        <begin position="715"/>
        <end position="742"/>
    </location>
</feature>
<dbReference type="GO" id="GO:0005876">
    <property type="term" value="C:spindle microtubule"/>
    <property type="evidence" value="ECO:0007669"/>
    <property type="project" value="TreeGrafter"/>
</dbReference>
<evidence type="ECO:0000256" key="3">
    <source>
        <dbReference type="ARBA" id="ARBA00022553"/>
    </source>
</evidence>
<evidence type="ECO:0000256" key="8">
    <source>
        <dbReference type="ARBA" id="ARBA00022840"/>
    </source>
</evidence>
<evidence type="ECO:0000313" key="19">
    <source>
        <dbReference type="Proteomes" id="UP000677054"/>
    </source>
</evidence>
<dbReference type="InterPro" id="IPR036961">
    <property type="entry name" value="Kinesin_motor_dom_sf"/>
</dbReference>
<evidence type="ECO:0000256" key="15">
    <source>
        <dbReference type="SAM" id="Coils"/>
    </source>
</evidence>
<keyword evidence="2" id="KW-0963">Cytoplasm</keyword>
<evidence type="ECO:0000256" key="4">
    <source>
        <dbReference type="ARBA" id="ARBA00022618"/>
    </source>
</evidence>
<dbReference type="InterPro" id="IPR025901">
    <property type="entry name" value="Kinesin-assoc_MT-bd_dom"/>
</dbReference>
<organism evidence="18">
    <name type="scientific">Darwinula stevensoni</name>
    <dbReference type="NCBI Taxonomy" id="69355"/>
    <lineage>
        <taxon>Eukaryota</taxon>
        <taxon>Metazoa</taxon>
        <taxon>Ecdysozoa</taxon>
        <taxon>Arthropoda</taxon>
        <taxon>Crustacea</taxon>
        <taxon>Oligostraca</taxon>
        <taxon>Ostracoda</taxon>
        <taxon>Podocopa</taxon>
        <taxon>Podocopida</taxon>
        <taxon>Darwinulocopina</taxon>
        <taxon>Darwinuloidea</taxon>
        <taxon>Darwinulidae</taxon>
        <taxon>Darwinula</taxon>
    </lineage>
</organism>
<keyword evidence="11" id="KW-0206">Cytoskeleton</keyword>
<dbReference type="PROSITE" id="PS00411">
    <property type="entry name" value="KINESIN_MOTOR_1"/>
    <property type="match status" value="1"/>
</dbReference>
<keyword evidence="10 14" id="KW-0505">Motor protein</keyword>